<feature type="compositionally biased region" description="Basic and acidic residues" evidence="1">
    <location>
        <begin position="214"/>
        <end position="227"/>
    </location>
</feature>
<gene>
    <name evidence="3" type="ORF">FA10DRAFT_262482</name>
</gene>
<dbReference type="Proteomes" id="UP000245768">
    <property type="component" value="Unassembled WGS sequence"/>
</dbReference>
<dbReference type="InParanoid" id="A0A316YGS8"/>
<dbReference type="EMBL" id="KZ819640">
    <property type="protein sequence ID" value="PWN87313.1"/>
    <property type="molecule type" value="Genomic_DNA"/>
</dbReference>
<feature type="region of interest" description="Disordered" evidence="1">
    <location>
        <begin position="191"/>
        <end position="227"/>
    </location>
</feature>
<dbReference type="AlphaFoldDB" id="A0A316YGS8"/>
<name>A0A316YGS8_9BASI</name>
<dbReference type="GeneID" id="37042040"/>
<accession>A0A316YGS8</accession>
<dbReference type="RefSeq" id="XP_025374511.1">
    <property type="nucleotide sequence ID" value="XM_025520124.1"/>
</dbReference>
<feature type="chain" id="PRO_5016326254" evidence="2">
    <location>
        <begin position="20"/>
        <end position="347"/>
    </location>
</feature>
<feature type="signal peptide" evidence="2">
    <location>
        <begin position="1"/>
        <end position="19"/>
    </location>
</feature>
<keyword evidence="2" id="KW-0732">Signal</keyword>
<proteinExistence type="predicted"/>
<organism evidence="3 4">
    <name type="scientific">Acaromyces ingoldii</name>
    <dbReference type="NCBI Taxonomy" id="215250"/>
    <lineage>
        <taxon>Eukaryota</taxon>
        <taxon>Fungi</taxon>
        <taxon>Dikarya</taxon>
        <taxon>Basidiomycota</taxon>
        <taxon>Ustilaginomycotina</taxon>
        <taxon>Exobasidiomycetes</taxon>
        <taxon>Exobasidiales</taxon>
        <taxon>Cryptobasidiaceae</taxon>
        <taxon>Acaromyces</taxon>
    </lineage>
</organism>
<evidence type="ECO:0000313" key="3">
    <source>
        <dbReference type="EMBL" id="PWN87313.1"/>
    </source>
</evidence>
<evidence type="ECO:0000256" key="2">
    <source>
        <dbReference type="SAM" id="SignalP"/>
    </source>
</evidence>
<reference evidence="3 4" key="1">
    <citation type="journal article" date="2018" name="Mol. Biol. Evol.">
        <title>Broad Genomic Sampling Reveals a Smut Pathogenic Ancestry of the Fungal Clade Ustilaginomycotina.</title>
        <authorList>
            <person name="Kijpornyongpan T."/>
            <person name="Mondo S.J."/>
            <person name="Barry K."/>
            <person name="Sandor L."/>
            <person name="Lee J."/>
            <person name="Lipzen A."/>
            <person name="Pangilinan J."/>
            <person name="LaButti K."/>
            <person name="Hainaut M."/>
            <person name="Henrissat B."/>
            <person name="Grigoriev I.V."/>
            <person name="Spatafora J.W."/>
            <person name="Aime M.C."/>
        </authorList>
    </citation>
    <scope>NUCLEOTIDE SEQUENCE [LARGE SCALE GENOMIC DNA]</scope>
    <source>
        <strain evidence="3 4">MCA 4198</strain>
    </source>
</reference>
<keyword evidence="4" id="KW-1185">Reference proteome</keyword>
<sequence length="347" mass="39501">MRCLLAIGIGSLFLSPVLGRAANGKLASSRNIPSTDEVVTASHTPLLFLPDRPQSASLLLVQQPSVSCEDRRPQTLHLFDCNGDAITTYIRSNGQEMTTRKFVRRAVDRSSSHTVYRLMDMQQAGSIEEKFENLCQKRVDILQGNLNMFQELAQGDEVTSSCLGLLREQCRTLELHIRKAQKQCNKYLQDTEEAQRKSHSRRKTEASSSRQHFAKRDGNDLRARAPRDGWYKDNQKALERIESLKRSLESMIKGRDERGLAVDEMVKKSIDNITNRYREQVTFLKQMKKIVERNINSSYLLGGLVEHVRREANAIKGALEDAQRQFGAHCQKFNIAECGEEKGRLAY</sequence>
<protein>
    <submittedName>
        <fullName evidence="3">Uncharacterized protein</fullName>
    </submittedName>
</protein>
<evidence type="ECO:0000313" key="4">
    <source>
        <dbReference type="Proteomes" id="UP000245768"/>
    </source>
</evidence>
<evidence type="ECO:0000256" key="1">
    <source>
        <dbReference type="SAM" id="MobiDB-lite"/>
    </source>
</evidence>